<dbReference type="GeneID" id="41971303"/>
<organism evidence="2 3">
    <name type="scientific">Thyridium curvatum</name>
    <dbReference type="NCBI Taxonomy" id="1093900"/>
    <lineage>
        <taxon>Eukaryota</taxon>
        <taxon>Fungi</taxon>
        <taxon>Dikarya</taxon>
        <taxon>Ascomycota</taxon>
        <taxon>Pezizomycotina</taxon>
        <taxon>Sordariomycetes</taxon>
        <taxon>Sordariomycetidae</taxon>
        <taxon>Thyridiales</taxon>
        <taxon>Thyridiaceae</taxon>
        <taxon>Thyridium</taxon>
    </lineage>
</organism>
<dbReference type="OrthoDB" id="5300765at2759"/>
<keyword evidence="3" id="KW-1185">Reference proteome</keyword>
<dbReference type="AlphaFoldDB" id="A0A507B2R4"/>
<evidence type="ECO:0000256" key="1">
    <source>
        <dbReference type="SAM" id="MobiDB-lite"/>
    </source>
</evidence>
<reference evidence="2 3" key="1">
    <citation type="submission" date="2019-06" db="EMBL/GenBank/DDBJ databases">
        <title>Draft genome sequence of the filamentous fungus Phialemoniopsis curvata isolated from diesel fuel.</title>
        <authorList>
            <person name="Varaljay V.A."/>
            <person name="Lyon W.J."/>
            <person name="Crouch A.L."/>
            <person name="Drake C.E."/>
            <person name="Hollomon J.M."/>
            <person name="Nadeau L.J."/>
            <person name="Nunn H.S."/>
            <person name="Stevenson B.S."/>
            <person name="Bojanowski C.L."/>
            <person name="Crookes-Goodson W.J."/>
        </authorList>
    </citation>
    <scope>NUCLEOTIDE SEQUENCE [LARGE SCALE GENOMIC DNA]</scope>
    <source>
        <strain evidence="2 3">D216</strain>
    </source>
</reference>
<dbReference type="EMBL" id="SKBQ01000017">
    <property type="protein sequence ID" value="TPX16562.1"/>
    <property type="molecule type" value="Genomic_DNA"/>
</dbReference>
<dbReference type="InParanoid" id="A0A507B2R4"/>
<evidence type="ECO:0008006" key="4">
    <source>
        <dbReference type="Google" id="ProtNLM"/>
    </source>
</evidence>
<dbReference type="RefSeq" id="XP_030998273.1">
    <property type="nucleotide sequence ID" value="XM_031138201.1"/>
</dbReference>
<dbReference type="STRING" id="1093900.A0A507B2R4"/>
<evidence type="ECO:0000313" key="3">
    <source>
        <dbReference type="Proteomes" id="UP000319257"/>
    </source>
</evidence>
<feature type="region of interest" description="Disordered" evidence="1">
    <location>
        <begin position="483"/>
        <end position="505"/>
    </location>
</feature>
<accession>A0A507B2R4</accession>
<dbReference type="Proteomes" id="UP000319257">
    <property type="component" value="Unassembled WGS sequence"/>
</dbReference>
<feature type="compositionally biased region" description="Polar residues" evidence="1">
    <location>
        <begin position="42"/>
        <end position="61"/>
    </location>
</feature>
<comment type="caution">
    <text evidence="2">The sequence shown here is derived from an EMBL/GenBank/DDBJ whole genome shotgun (WGS) entry which is preliminary data.</text>
</comment>
<feature type="region of interest" description="Disordered" evidence="1">
    <location>
        <begin position="38"/>
        <end position="124"/>
    </location>
</feature>
<evidence type="ECO:0000313" key="2">
    <source>
        <dbReference type="EMBL" id="TPX16562.1"/>
    </source>
</evidence>
<sequence>MSTLAADVMFDFNFPSCEPATPPSFTFDPSLLEIPYHPGHARSSSHGSVYSFESSPSDSLQTTSTRTTTPARSPIRTHGPLLLPKIRTQDQAIVPSPPKRLRTTPPPVASKPAFRPSHQRSMTNPEISRSAAFSFSSQLSDDSNSSTPTLLCSPVSFAPQHDGFNDHSRRASSCSLDNVALEKYGFPTYRAMPAFVSGPAATTAIPTATLQAGMCQPDNFMYQAYVPRAPSPLAAAATITPEPPASTTLMSYLTTANPAPSLVRSISFPMRNPNTKHFWWDVRQIRPWTSFTTSAILSLPGAAGLLSCPVPEPLLPNFATGQRHPETEAALHSIYANFYVPKLNAALALSSTRPLQLSVPSKNPNSASAAGAGAAGAADNVFVANLSGESSFAAAIFGGKPTARVVGLVKSFDRFNTGMRVEGNVKRVEYLRGLAHLHHAMREHGCRYGFILTEIELVFVRNGDESTPHFGFLEVGSVQLAAAAAAPEDHDGQEQQHQQQEEAGDQPMTACLALWALCMLAGDEPLRGHAHWRAEIGAPAEGTRRKALPRDGWMPQPQLAEKREAKRSRGWVWPEDPVGRKELGKRGVKYGGC</sequence>
<protein>
    <recommendedName>
        <fullName evidence="4">Sialidase</fullName>
    </recommendedName>
</protein>
<proteinExistence type="predicted"/>
<feature type="region of interest" description="Disordered" evidence="1">
    <location>
        <begin position="559"/>
        <end position="578"/>
    </location>
</feature>
<name>A0A507B2R4_9PEZI</name>
<gene>
    <name evidence="2" type="ORF">E0L32_003856</name>
</gene>
<feature type="compositionally biased region" description="Low complexity" evidence="1">
    <location>
        <begin position="62"/>
        <end position="77"/>
    </location>
</feature>